<protein>
    <submittedName>
        <fullName evidence="2">Uncharacterized protein</fullName>
    </submittedName>
</protein>
<dbReference type="EMBL" id="CP014691">
    <property type="protein sequence ID" value="AQS89061.1"/>
    <property type="molecule type" value="Genomic_DNA"/>
</dbReference>
<dbReference type="KEGG" id="nch:A0U93_15340"/>
<dbReference type="Proteomes" id="UP000188604">
    <property type="component" value="Chromosome"/>
</dbReference>
<gene>
    <name evidence="2" type="ORF">A0U93_15340</name>
</gene>
<evidence type="ECO:0000313" key="2">
    <source>
        <dbReference type="EMBL" id="AQS89061.1"/>
    </source>
</evidence>
<evidence type="ECO:0000313" key="3">
    <source>
        <dbReference type="Proteomes" id="UP000188604"/>
    </source>
</evidence>
<feature type="region of interest" description="Disordered" evidence="1">
    <location>
        <begin position="1"/>
        <end position="32"/>
    </location>
</feature>
<dbReference type="RefSeq" id="WP_077808116.1">
    <property type="nucleotide sequence ID" value="NZ_BJXS01000011.1"/>
</dbReference>
<reference evidence="2 3" key="1">
    <citation type="submission" date="2016-03" db="EMBL/GenBank/DDBJ databases">
        <title>Acetic acid bacteria sequencing.</title>
        <authorList>
            <person name="Brandt J."/>
            <person name="Jakob F."/>
            <person name="Vogel R.F."/>
        </authorList>
    </citation>
    <scope>NUCLEOTIDE SEQUENCE [LARGE SCALE GENOMIC DNA]</scope>
    <source>
        <strain evidence="2 3">NBRC 101099</strain>
    </source>
</reference>
<evidence type="ECO:0000256" key="1">
    <source>
        <dbReference type="SAM" id="MobiDB-lite"/>
    </source>
</evidence>
<accession>A0A1U9KTB5</accession>
<keyword evidence="3" id="KW-1185">Reference proteome</keyword>
<proteinExistence type="predicted"/>
<name>A0A1U9KTB5_9PROT</name>
<sequence length="331" mass="37361">MRGNETRNQHFVSQVEQRLNASNPNSTNGNSRIYSFRIKDREAYRIELENPRGRTIASTLSMLDLFSFDVPGGGPLRMNLEALFHKYEANVAIHTKSLLEKLAAGSADIKTELIDLFAAKLLNFVRNPFCIQKVLNSFSGVGQYEPTDPELLAVYRRIVKGQKPHQAHLCQQIDVSQEAYVEWLRLIFVLLMQIGDDQPNLFEGMIKGLFEARDTQAAAFVWTYNQGVCLLSDRSYCQPIPDGAHMAMSFNLCSTAFVDYVFADAATLVEGRAAPAFVANALTAWRQRPQATINVTVTKNNRPMLARYNRRIIEQARERVYCAEKTGIMLA</sequence>
<dbReference type="OrthoDB" id="6288344at2"/>
<organism evidence="2 3">
    <name type="scientific">Neoasaia chiangmaiensis</name>
    <dbReference type="NCBI Taxonomy" id="320497"/>
    <lineage>
        <taxon>Bacteria</taxon>
        <taxon>Pseudomonadati</taxon>
        <taxon>Pseudomonadota</taxon>
        <taxon>Alphaproteobacteria</taxon>
        <taxon>Acetobacterales</taxon>
        <taxon>Acetobacteraceae</taxon>
        <taxon>Neoasaia</taxon>
    </lineage>
</organism>
<dbReference type="AlphaFoldDB" id="A0A1U9KTB5"/>
<feature type="compositionally biased region" description="Polar residues" evidence="1">
    <location>
        <begin position="9"/>
        <end position="32"/>
    </location>
</feature>